<proteinExistence type="inferred from homology"/>
<dbReference type="EMBL" id="CP000841">
    <property type="protein sequence ID" value="ABW32670.1"/>
    <property type="molecule type" value="Genomic_DNA"/>
</dbReference>
<dbReference type="HOGENOM" id="CLU_775278_0_0_3"/>
<dbReference type="InterPro" id="IPR006015">
    <property type="entry name" value="Universal_stress_UspA"/>
</dbReference>
<dbReference type="OrthoDB" id="516822at2"/>
<comment type="similarity">
    <text evidence="1">Belongs to the universal stress protein A family.</text>
</comment>
<dbReference type="Proteomes" id="UP000000268">
    <property type="component" value="Plasmid pREB4"/>
</dbReference>
<dbReference type="RefSeq" id="WP_012167708.1">
    <property type="nucleotide sequence ID" value="NC_009929.1"/>
</dbReference>
<name>A8ZNT4_ACAM1</name>
<organism evidence="3 4">
    <name type="scientific">Acaryochloris marina (strain MBIC 11017)</name>
    <dbReference type="NCBI Taxonomy" id="329726"/>
    <lineage>
        <taxon>Bacteria</taxon>
        <taxon>Bacillati</taxon>
        <taxon>Cyanobacteriota</taxon>
        <taxon>Cyanophyceae</taxon>
        <taxon>Acaryochloridales</taxon>
        <taxon>Acaryochloridaceae</taxon>
        <taxon>Acaryochloris</taxon>
    </lineage>
</organism>
<geneLocation type="plasmid" evidence="3 4">
    <name>pREB4</name>
</geneLocation>
<dbReference type="InterPro" id="IPR014729">
    <property type="entry name" value="Rossmann-like_a/b/a_fold"/>
</dbReference>
<protein>
    <submittedName>
        <fullName evidence="3">Universal stress protein</fullName>
    </submittedName>
</protein>
<dbReference type="Pfam" id="PF00582">
    <property type="entry name" value="Usp"/>
    <property type="match status" value="2"/>
</dbReference>
<evidence type="ECO:0000256" key="1">
    <source>
        <dbReference type="ARBA" id="ARBA00008791"/>
    </source>
</evidence>
<feature type="domain" description="UspA" evidence="2">
    <location>
        <begin position="190"/>
        <end position="352"/>
    </location>
</feature>
<keyword evidence="4" id="KW-1185">Reference proteome</keyword>
<dbReference type="PRINTS" id="PR01438">
    <property type="entry name" value="UNVRSLSTRESS"/>
</dbReference>
<gene>
    <name evidence="3" type="ordered locus">AM1_D0175</name>
</gene>
<feature type="domain" description="UspA" evidence="2">
    <location>
        <begin position="1"/>
        <end position="158"/>
    </location>
</feature>
<dbReference type="Gene3D" id="3.40.50.620">
    <property type="entry name" value="HUPs"/>
    <property type="match status" value="2"/>
</dbReference>
<reference evidence="3 4" key="1">
    <citation type="journal article" date="2008" name="Proc. Natl. Acad. Sci. U.S.A.">
        <title>Niche adaptation and genome expansion in the chlorophyll d-producing cyanobacterium Acaryochloris marina.</title>
        <authorList>
            <person name="Swingley W.D."/>
            <person name="Chen M."/>
            <person name="Cheung P.C."/>
            <person name="Conrad A.L."/>
            <person name="Dejesa L.C."/>
            <person name="Hao J."/>
            <person name="Honchak B.M."/>
            <person name="Karbach L.E."/>
            <person name="Kurdoglu A."/>
            <person name="Lahiri S."/>
            <person name="Mastrian S.D."/>
            <person name="Miyashita H."/>
            <person name="Page L."/>
            <person name="Ramakrishna P."/>
            <person name="Satoh S."/>
            <person name="Sattley W.M."/>
            <person name="Shimada Y."/>
            <person name="Taylor H.L."/>
            <person name="Tomo T."/>
            <person name="Tsuchiya T."/>
            <person name="Wang Z.T."/>
            <person name="Raymond J."/>
            <person name="Mimuro M."/>
            <person name="Blankenship R.E."/>
            <person name="Touchman J.W."/>
        </authorList>
    </citation>
    <scope>NUCLEOTIDE SEQUENCE [LARGE SCALE GENOMIC DNA]</scope>
    <source>
        <strain evidence="4">MBIC 11017</strain>
        <plasmid evidence="4">Plasmid pREB4</plasmid>
    </source>
</reference>
<dbReference type="AlphaFoldDB" id="A8ZNT4"/>
<sequence length="357" mass="39728">MLKKILVALDHSAFSQKTFMQSLVLAKATHAKLMLFHVISSTEEGYPPYPLMPGVLEEFDLSYAGVANSYLNDLDVFKASSFELLRSRANQAKEKGLTVFYQQSMGDPGREICEISRQWKADTIIIGRRSRNLLSKVLLGSVSNYVTHHAPCSVLIVHHQDVPEFIPKQSINTLEANKLSFEEWRGKLSYRSILVALDGGDINQPIVNRAINLAKRMSTARLMLLHVLPHDVAKVPIPSPPPTAIAQQRLDNYPSLRDDILYSQQRQWNAYDSDCLPQLRSYTAIAREAGIPTEFIQQPGSPGEVICEFAKNRSSDLILVGNRGRSGLSEMLLGSVGKYVANHASCSVMVVRPQQPA</sequence>
<dbReference type="PANTHER" id="PTHR46268:SF8">
    <property type="entry name" value="UNIVERSAL STRESS PROTEIN SLL1388"/>
    <property type="match status" value="1"/>
</dbReference>
<accession>A8ZNT4</accession>
<keyword evidence="3" id="KW-0614">Plasmid</keyword>
<dbReference type="InterPro" id="IPR006016">
    <property type="entry name" value="UspA"/>
</dbReference>
<dbReference type="PANTHER" id="PTHR46268">
    <property type="entry name" value="STRESS RESPONSE PROTEIN NHAX"/>
    <property type="match status" value="1"/>
</dbReference>
<dbReference type="KEGG" id="amr:AM1_D0175"/>
<evidence type="ECO:0000259" key="2">
    <source>
        <dbReference type="Pfam" id="PF00582"/>
    </source>
</evidence>
<evidence type="ECO:0000313" key="4">
    <source>
        <dbReference type="Proteomes" id="UP000000268"/>
    </source>
</evidence>
<dbReference type="SUPFAM" id="SSF52402">
    <property type="entry name" value="Adenine nucleotide alpha hydrolases-like"/>
    <property type="match status" value="2"/>
</dbReference>
<evidence type="ECO:0000313" key="3">
    <source>
        <dbReference type="EMBL" id="ABW32670.1"/>
    </source>
</evidence>
<dbReference type="CDD" id="cd00293">
    <property type="entry name" value="USP-like"/>
    <property type="match status" value="2"/>
</dbReference>